<gene>
    <name evidence="2" type="ORF">EVAR_96069_1</name>
</gene>
<protein>
    <submittedName>
        <fullName evidence="2">Uncharacterized protein</fullName>
    </submittedName>
</protein>
<feature type="compositionally biased region" description="Basic and acidic residues" evidence="1">
    <location>
        <begin position="1"/>
        <end position="12"/>
    </location>
</feature>
<comment type="caution">
    <text evidence="2">The sequence shown here is derived from an EMBL/GenBank/DDBJ whole genome shotgun (WGS) entry which is preliminary data.</text>
</comment>
<dbReference type="Proteomes" id="UP000299102">
    <property type="component" value="Unassembled WGS sequence"/>
</dbReference>
<name>A0A4C1W7X7_EUMVA</name>
<keyword evidence="3" id="KW-1185">Reference proteome</keyword>
<evidence type="ECO:0000256" key="1">
    <source>
        <dbReference type="SAM" id="MobiDB-lite"/>
    </source>
</evidence>
<evidence type="ECO:0000313" key="2">
    <source>
        <dbReference type="EMBL" id="GBP47113.1"/>
    </source>
</evidence>
<dbReference type="EMBL" id="BGZK01000495">
    <property type="protein sequence ID" value="GBP47113.1"/>
    <property type="molecule type" value="Genomic_DNA"/>
</dbReference>
<reference evidence="2 3" key="1">
    <citation type="journal article" date="2019" name="Commun. Biol.">
        <title>The bagworm genome reveals a unique fibroin gene that provides high tensile strength.</title>
        <authorList>
            <person name="Kono N."/>
            <person name="Nakamura H."/>
            <person name="Ohtoshi R."/>
            <person name="Tomita M."/>
            <person name="Numata K."/>
            <person name="Arakawa K."/>
        </authorList>
    </citation>
    <scope>NUCLEOTIDE SEQUENCE [LARGE SCALE GENOMIC DNA]</scope>
</reference>
<evidence type="ECO:0000313" key="3">
    <source>
        <dbReference type="Proteomes" id="UP000299102"/>
    </source>
</evidence>
<feature type="region of interest" description="Disordered" evidence="1">
    <location>
        <begin position="1"/>
        <end position="32"/>
    </location>
</feature>
<organism evidence="2 3">
    <name type="scientific">Eumeta variegata</name>
    <name type="common">Bagworm moth</name>
    <name type="synonym">Eumeta japonica</name>
    <dbReference type="NCBI Taxonomy" id="151549"/>
    <lineage>
        <taxon>Eukaryota</taxon>
        <taxon>Metazoa</taxon>
        <taxon>Ecdysozoa</taxon>
        <taxon>Arthropoda</taxon>
        <taxon>Hexapoda</taxon>
        <taxon>Insecta</taxon>
        <taxon>Pterygota</taxon>
        <taxon>Neoptera</taxon>
        <taxon>Endopterygota</taxon>
        <taxon>Lepidoptera</taxon>
        <taxon>Glossata</taxon>
        <taxon>Ditrysia</taxon>
        <taxon>Tineoidea</taxon>
        <taxon>Psychidae</taxon>
        <taxon>Oiketicinae</taxon>
        <taxon>Eumeta</taxon>
    </lineage>
</organism>
<proteinExistence type="predicted"/>
<sequence length="190" mass="20556">MRFALKDRRKQSGQEGMCSTPFIPSEGHPLFGRQNKKEYEKENLLYAERSPRGPAAFAITSVAEWKLDGAVRSAAAPESRDTVFNISPSALVQSHVSPLLPHPRPPVTLQRNVVSHVVNVHRGAGGRRTAEGPDGCGGAGIENKNLSWGRAGMSGSFPQTYYENVGVSRSATLSPAPSRDYFFDVPGVHA</sequence>
<accession>A0A4C1W7X7</accession>
<dbReference type="AlphaFoldDB" id="A0A4C1W7X7"/>